<reference evidence="1 2" key="1">
    <citation type="submission" date="2024-01" db="EMBL/GenBank/DDBJ databases">
        <title>Genome assemblies of Stephania.</title>
        <authorList>
            <person name="Yang L."/>
        </authorList>
    </citation>
    <scope>NUCLEOTIDE SEQUENCE [LARGE SCALE GENOMIC DNA]</scope>
    <source>
        <strain evidence="1">YNDBR</strain>
        <tissue evidence="1">Leaf</tissue>
    </source>
</reference>
<organism evidence="1 2">
    <name type="scientific">Stephania yunnanensis</name>
    <dbReference type="NCBI Taxonomy" id="152371"/>
    <lineage>
        <taxon>Eukaryota</taxon>
        <taxon>Viridiplantae</taxon>
        <taxon>Streptophyta</taxon>
        <taxon>Embryophyta</taxon>
        <taxon>Tracheophyta</taxon>
        <taxon>Spermatophyta</taxon>
        <taxon>Magnoliopsida</taxon>
        <taxon>Ranunculales</taxon>
        <taxon>Menispermaceae</taxon>
        <taxon>Menispermoideae</taxon>
        <taxon>Cissampelideae</taxon>
        <taxon>Stephania</taxon>
    </lineage>
</organism>
<protein>
    <submittedName>
        <fullName evidence="1">Uncharacterized protein</fullName>
    </submittedName>
</protein>
<name>A0AAP0EDG9_9MAGN</name>
<gene>
    <name evidence="1" type="ORF">Syun_029597</name>
</gene>
<keyword evidence="2" id="KW-1185">Reference proteome</keyword>
<dbReference type="EMBL" id="JBBNAF010000013">
    <property type="protein sequence ID" value="KAK9087203.1"/>
    <property type="molecule type" value="Genomic_DNA"/>
</dbReference>
<dbReference type="AlphaFoldDB" id="A0AAP0EDG9"/>
<accession>A0AAP0EDG9</accession>
<evidence type="ECO:0000313" key="1">
    <source>
        <dbReference type="EMBL" id="KAK9087203.1"/>
    </source>
</evidence>
<dbReference type="Proteomes" id="UP001420932">
    <property type="component" value="Unassembled WGS sequence"/>
</dbReference>
<sequence>MDECTAMVQEEVREEVKLIVNAPLPSLYPLWERYTEACAKGWRDRFIIREILKKARLP</sequence>
<evidence type="ECO:0000313" key="2">
    <source>
        <dbReference type="Proteomes" id="UP001420932"/>
    </source>
</evidence>
<comment type="caution">
    <text evidence="1">The sequence shown here is derived from an EMBL/GenBank/DDBJ whole genome shotgun (WGS) entry which is preliminary data.</text>
</comment>
<proteinExistence type="predicted"/>